<dbReference type="AlphaFoldDB" id="A0A6J5UX31"/>
<reference evidence="4" key="1">
    <citation type="journal article" date="2020" name="Genome Biol.">
        <title>Gamete binning: chromosome-level and haplotype-resolved genome assembly enabled by high-throughput single-cell sequencing of gamete genomes.</title>
        <authorList>
            <person name="Campoy J.A."/>
            <person name="Sun H."/>
            <person name="Goel M."/>
            <person name="Jiao W.-B."/>
            <person name="Folz-Donahue K."/>
            <person name="Wang N."/>
            <person name="Rubio M."/>
            <person name="Liu C."/>
            <person name="Kukat C."/>
            <person name="Ruiz D."/>
            <person name="Huettel B."/>
            <person name="Schneeberger K."/>
        </authorList>
    </citation>
    <scope>NUCLEOTIDE SEQUENCE [LARGE SCALE GENOMIC DNA]</scope>
    <source>
        <strain evidence="4">cv. Rojo Pasion</strain>
    </source>
</reference>
<evidence type="ECO:0000313" key="1">
    <source>
        <dbReference type="EMBL" id="CAB4279705.1"/>
    </source>
</evidence>
<name>A0A6J5UX31_PRUAR</name>
<dbReference type="Proteomes" id="UP000507245">
    <property type="component" value="Unassembled WGS sequence"/>
</dbReference>
<evidence type="ECO:0000313" key="4">
    <source>
        <dbReference type="Proteomes" id="UP000507245"/>
    </source>
</evidence>
<dbReference type="OrthoDB" id="1174119at2759"/>
<gene>
    <name evidence="1" type="ORF">CURHAP_LOCUS32194</name>
    <name evidence="2" type="ORF">ORAREDHAP_LOCUS31835</name>
</gene>
<dbReference type="Proteomes" id="UP000507222">
    <property type="component" value="Unassembled WGS sequence"/>
</dbReference>
<evidence type="ECO:0000313" key="3">
    <source>
        <dbReference type="Proteomes" id="UP000507222"/>
    </source>
</evidence>
<keyword evidence="4" id="KW-1185">Reference proteome</keyword>
<organism evidence="1 3">
    <name type="scientific">Prunus armeniaca</name>
    <name type="common">Apricot</name>
    <name type="synonym">Armeniaca vulgaris</name>
    <dbReference type="NCBI Taxonomy" id="36596"/>
    <lineage>
        <taxon>Eukaryota</taxon>
        <taxon>Viridiplantae</taxon>
        <taxon>Streptophyta</taxon>
        <taxon>Embryophyta</taxon>
        <taxon>Tracheophyta</taxon>
        <taxon>Spermatophyta</taxon>
        <taxon>Magnoliopsida</taxon>
        <taxon>eudicotyledons</taxon>
        <taxon>Gunneridae</taxon>
        <taxon>Pentapetalae</taxon>
        <taxon>rosids</taxon>
        <taxon>fabids</taxon>
        <taxon>Rosales</taxon>
        <taxon>Rosaceae</taxon>
        <taxon>Amygdaloideae</taxon>
        <taxon>Amygdaleae</taxon>
        <taxon>Prunus</taxon>
    </lineage>
</organism>
<accession>A0A6J5UX31</accession>
<dbReference type="EMBL" id="CAEKDK010000005">
    <property type="protein sequence ID" value="CAB4279705.1"/>
    <property type="molecule type" value="Genomic_DNA"/>
</dbReference>
<dbReference type="EMBL" id="CAEKKB010000005">
    <property type="protein sequence ID" value="CAB4310168.1"/>
    <property type="molecule type" value="Genomic_DNA"/>
</dbReference>
<proteinExistence type="predicted"/>
<reference evidence="1 3" key="2">
    <citation type="submission" date="2020-05" db="EMBL/GenBank/DDBJ databases">
        <authorList>
            <person name="Campoy J."/>
            <person name="Schneeberger K."/>
            <person name="Spophaly S."/>
        </authorList>
    </citation>
    <scope>NUCLEOTIDE SEQUENCE [LARGE SCALE GENOMIC DNA]</scope>
    <source>
        <strain evidence="1">PruArmRojPasFocal</strain>
    </source>
</reference>
<evidence type="ECO:0000313" key="2">
    <source>
        <dbReference type="EMBL" id="CAB4310168.1"/>
    </source>
</evidence>
<protein>
    <submittedName>
        <fullName evidence="1">Uncharacterized protein</fullName>
    </submittedName>
</protein>
<sequence>MAPVSHDTLEKLMKAVKQLLKLKGKSSEKVAEEITSHKKILIEMDNIFVEQSNELLFVAELVRGTNWIGQTVVAANIATKKAMLNMGS</sequence>